<name>A0A4C1WEL3_EUMVA</name>
<dbReference type="EMBL" id="BGZK01000546">
    <property type="protein sequence ID" value="GBP49513.1"/>
    <property type="molecule type" value="Genomic_DNA"/>
</dbReference>
<evidence type="ECO:0000313" key="2">
    <source>
        <dbReference type="Proteomes" id="UP000299102"/>
    </source>
</evidence>
<keyword evidence="2" id="KW-1185">Reference proteome</keyword>
<comment type="caution">
    <text evidence="1">The sequence shown here is derived from an EMBL/GenBank/DDBJ whole genome shotgun (WGS) entry which is preliminary data.</text>
</comment>
<dbReference type="OrthoDB" id="8775810at2759"/>
<evidence type="ECO:0000313" key="1">
    <source>
        <dbReference type="EMBL" id="GBP49513.1"/>
    </source>
</evidence>
<protein>
    <submittedName>
        <fullName evidence="1">Uncharacterized protein</fullName>
    </submittedName>
</protein>
<reference evidence="1 2" key="1">
    <citation type="journal article" date="2019" name="Commun. Biol.">
        <title>The bagworm genome reveals a unique fibroin gene that provides high tensile strength.</title>
        <authorList>
            <person name="Kono N."/>
            <person name="Nakamura H."/>
            <person name="Ohtoshi R."/>
            <person name="Tomita M."/>
            <person name="Numata K."/>
            <person name="Arakawa K."/>
        </authorList>
    </citation>
    <scope>NUCLEOTIDE SEQUENCE [LARGE SCALE GENOMIC DNA]</scope>
</reference>
<dbReference type="AlphaFoldDB" id="A0A4C1WEL3"/>
<gene>
    <name evidence="1" type="ORF">EVAR_45489_1</name>
</gene>
<accession>A0A4C1WEL3</accession>
<dbReference type="Proteomes" id="UP000299102">
    <property type="component" value="Unassembled WGS sequence"/>
</dbReference>
<sequence>MIDFIIVDDRLRSKVVDKRLYRGVNVGTDFLVAVELRLYASVGDTMRKCYLYDSKEYECGLRMDKLSGKCLLYTDDQVILALSVCGLQDKSCKIMILLRKGI</sequence>
<organism evidence="1 2">
    <name type="scientific">Eumeta variegata</name>
    <name type="common">Bagworm moth</name>
    <name type="synonym">Eumeta japonica</name>
    <dbReference type="NCBI Taxonomy" id="151549"/>
    <lineage>
        <taxon>Eukaryota</taxon>
        <taxon>Metazoa</taxon>
        <taxon>Ecdysozoa</taxon>
        <taxon>Arthropoda</taxon>
        <taxon>Hexapoda</taxon>
        <taxon>Insecta</taxon>
        <taxon>Pterygota</taxon>
        <taxon>Neoptera</taxon>
        <taxon>Endopterygota</taxon>
        <taxon>Lepidoptera</taxon>
        <taxon>Glossata</taxon>
        <taxon>Ditrysia</taxon>
        <taxon>Tineoidea</taxon>
        <taxon>Psychidae</taxon>
        <taxon>Oiketicinae</taxon>
        <taxon>Eumeta</taxon>
    </lineage>
</organism>
<proteinExistence type="predicted"/>